<evidence type="ECO:0000256" key="16">
    <source>
        <dbReference type="ARBA" id="ARBA00023242"/>
    </source>
</evidence>
<keyword evidence="16 18" id="KW-0539">Nucleus</keyword>
<dbReference type="PANTHER" id="PTHR43995:SF1">
    <property type="entry name" value="PRE-MRNA-PROCESSING FACTOR 19"/>
    <property type="match status" value="1"/>
</dbReference>
<keyword evidence="14 18" id="KW-0508">mRNA splicing</keyword>
<name>A0AAF5CRQ5_STRER</name>
<dbReference type="PANTHER" id="PTHR43995">
    <property type="entry name" value="PRE-MRNA-PROCESSING FACTOR 19"/>
    <property type="match status" value="1"/>
</dbReference>
<dbReference type="Proteomes" id="UP000035681">
    <property type="component" value="Unplaced"/>
</dbReference>
<evidence type="ECO:0000256" key="1">
    <source>
        <dbReference type="ARBA" id="ARBA00000900"/>
    </source>
</evidence>
<dbReference type="GO" id="GO:0000974">
    <property type="term" value="C:Prp19 complex"/>
    <property type="evidence" value="ECO:0007669"/>
    <property type="project" value="UniProtKB-UniRule"/>
</dbReference>
<keyword evidence="20" id="KW-1185">Reference proteome</keyword>
<dbReference type="GO" id="GO:0071006">
    <property type="term" value="C:U2-type catalytic step 1 spliceosome"/>
    <property type="evidence" value="ECO:0007669"/>
    <property type="project" value="TreeGrafter"/>
</dbReference>
<dbReference type="PRINTS" id="PR00320">
    <property type="entry name" value="GPROTEINBRPT"/>
</dbReference>
<feature type="repeat" description="WD" evidence="17">
    <location>
        <begin position="390"/>
        <end position="431"/>
    </location>
</feature>
<sequence>SNSETMSIRCSISGEVPQEPVVSQVSGNIFEKRLVIKFIEENGVDPINGEKLTKEQLIDLKINDSETVSTPRNLNMTSIPTILKILQEEWDACMLNTFNLRKQLKKARQELSHSLYQHDASCRVIARLSNELNAAREALSTLQPQYTIDGGEGMETEGDDRMEISTETFPGIDEELKEKLKEVHDELSQNRKKQSKNIPKELTTVSEIKNFKEIASLSGFHSTSNPGITCLDISGDLSLTGGTDKTAILFNIKNETIEQTFKGHNKKVTQTIIMPDNTTFITSSLDSTVRLWNKNDENSTMIIKKHTDGVTDISLHPTKQHLLSVSNDSTWAFTDINVGKTLVKCSQGSDTSIRLACGQFHPDGVLLATGGTDSIINIWDIRSQEKASELPGHAGCIRTVNFSENGYLLGSGADDGVVNLWDLRKLKLRDSIEVNNGDTPINHLIFDNTGTYLAIASSDVHILTVKPWNIISKFDNHSSTVTAVKFGELAKNIYSVGMDRNLKIYGN</sequence>
<feature type="repeat" description="WD" evidence="17">
    <location>
        <begin position="474"/>
        <end position="507"/>
    </location>
</feature>
<dbReference type="Pfam" id="PF24814">
    <property type="entry name" value="WD40_Prp19"/>
    <property type="match status" value="1"/>
</dbReference>
<dbReference type="PROSITE" id="PS51698">
    <property type="entry name" value="U_BOX"/>
    <property type="match status" value="1"/>
</dbReference>
<keyword evidence="15 18" id="KW-0234">DNA repair</keyword>
<dbReference type="SUPFAM" id="SSF57850">
    <property type="entry name" value="RING/U-box"/>
    <property type="match status" value="1"/>
</dbReference>
<dbReference type="InterPro" id="IPR055340">
    <property type="entry name" value="RING-Ubox_PRP19"/>
</dbReference>
<dbReference type="SMART" id="SM00320">
    <property type="entry name" value="WD40"/>
    <property type="match status" value="7"/>
</dbReference>
<dbReference type="WBParaSite" id="TCONS_00000755.p1">
    <property type="protein sequence ID" value="TCONS_00000755.p1"/>
    <property type="gene ID" value="XLOC_000728"/>
</dbReference>
<keyword evidence="10 18" id="KW-0747">Spliceosome</keyword>
<dbReference type="PROSITE" id="PS50082">
    <property type="entry name" value="WD_REPEATS_2"/>
    <property type="match status" value="4"/>
</dbReference>
<keyword evidence="9 18" id="KW-0808">Transferase</keyword>
<dbReference type="AlphaFoldDB" id="A0AAF5CRQ5"/>
<evidence type="ECO:0000256" key="5">
    <source>
        <dbReference type="ARBA" id="ARBA00012483"/>
    </source>
</evidence>
<evidence type="ECO:0000256" key="11">
    <source>
        <dbReference type="ARBA" id="ARBA00022737"/>
    </source>
</evidence>
<evidence type="ECO:0000256" key="18">
    <source>
        <dbReference type="RuleBase" id="RU367101"/>
    </source>
</evidence>
<dbReference type="InterPro" id="IPR036322">
    <property type="entry name" value="WD40_repeat_dom_sf"/>
</dbReference>
<evidence type="ECO:0000256" key="9">
    <source>
        <dbReference type="ARBA" id="ARBA00022679"/>
    </source>
</evidence>
<evidence type="ECO:0000256" key="8">
    <source>
        <dbReference type="ARBA" id="ARBA00022664"/>
    </source>
</evidence>
<dbReference type="GO" id="GO:0005737">
    <property type="term" value="C:cytoplasm"/>
    <property type="evidence" value="ECO:0007669"/>
    <property type="project" value="TreeGrafter"/>
</dbReference>
<feature type="domain" description="U-box" evidence="19">
    <location>
        <begin position="3"/>
        <end position="78"/>
    </location>
</feature>
<evidence type="ECO:0000313" key="21">
    <source>
        <dbReference type="WBParaSite" id="TCONS_00000755.p1"/>
    </source>
</evidence>
<evidence type="ECO:0000256" key="6">
    <source>
        <dbReference type="ARBA" id="ARBA00015618"/>
    </source>
</evidence>
<dbReference type="InterPro" id="IPR013915">
    <property type="entry name" value="Prp19_cc"/>
</dbReference>
<dbReference type="InterPro" id="IPR019775">
    <property type="entry name" value="WD40_repeat_CS"/>
</dbReference>
<evidence type="ECO:0000256" key="12">
    <source>
        <dbReference type="ARBA" id="ARBA00022763"/>
    </source>
</evidence>
<dbReference type="CDD" id="cd00200">
    <property type="entry name" value="WD40"/>
    <property type="match status" value="1"/>
</dbReference>
<comment type="function">
    <text evidence="18">Ubiquitin-protein ligase which is mainly involved pre-mRNA splicing and DNA repair. Required for pre-mRNA splicing as component of the spliceosome.</text>
</comment>
<accession>A0AAF5CRQ5</accession>
<organism evidence="20 21">
    <name type="scientific">Strongyloides stercoralis</name>
    <name type="common">Threadworm</name>
    <dbReference type="NCBI Taxonomy" id="6248"/>
    <lineage>
        <taxon>Eukaryota</taxon>
        <taxon>Metazoa</taxon>
        <taxon>Ecdysozoa</taxon>
        <taxon>Nematoda</taxon>
        <taxon>Chromadorea</taxon>
        <taxon>Rhabditida</taxon>
        <taxon>Tylenchina</taxon>
        <taxon>Panagrolaimomorpha</taxon>
        <taxon>Strongyloidoidea</taxon>
        <taxon>Strongyloididae</taxon>
        <taxon>Strongyloides</taxon>
    </lineage>
</organism>
<evidence type="ECO:0000256" key="2">
    <source>
        <dbReference type="ARBA" id="ARBA00004642"/>
    </source>
</evidence>
<evidence type="ECO:0000259" key="19">
    <source>
        <dbReference type="PROSITE" id="PS51698"/>
    </source>
</evidence>
<dbReference type="FunFam" id="3.30.40.10:FF:000027">
    <property type="entry name" value="Pre-mRNA-processing factor 19, putative"/>
    <property type="match status" value="1"/>
</dbReference>
<dbReference type="PROSITE" id="PS00678">
    <property type="entry name" value="WD_REPEATS_1"/>
    <property type="match status" value="2"/>
</dbReference>
<dbReference type="InterPro" id="IPR013083">
    <property type="entry name" value="Znf_RING/FYVE/PHD"/>
</dbReference>
<keyword evidence="11" id="KW-0677">Repeat</keyword>
<dbReference type="EC" id="2.3.2.27" evidence="5 18"/>
<keyword evidence="7 17" id="KW-0853">WD repeat</keyword>
<dbReference type="GO" id="GO:0061630">
    <property type="term" value="F:ubiquitin protein ligase activity"/>
    <property type="evidence" value="ECO:0007669"/>
    <property type="project" value="UniProtKB-UniRule"/>
</dbReference>
<comment type="subcellular location">
    <subcellularLocation>
        <location evidence="2">Nucleus</location>
        <location evidence="2">Nucleoplasm</location>
    </subcellularLocation>
</comment>
<dbReference type="Pfam" id="PF08606">
    <property type="entry name" value="Prp19"/>
    <property type="match status" value="1"/>
</dbReference>
<evidence type="ECO:0000313" key="20">
    <source>
        <dbReference type="Proteomes" id="UP000035681"/>
    </source>
</evidence>
<keyword evidence="8 18" id="KW-0507">mRNA processing</keyword>
<comment type="pathway">
    <text evidence="3 18">Protein modification; protein ubiquitination.</text>
</comment>
<evidence type="ECO:0000256" key="17">
    <source>
        <dbReference type="PROSITE-ProRule" id="PRU00221"/>
    </source>
</evidence>
<feature type="repeat" description="WD" evidence="17">
    <location>
        <begin position="261"/>
        <end position="302"/>
    </location>
</feature>
<dbReference type="GO" id="GO:0006281">
    <property type="term" value="P:DNA repair"/>
    <property type="evidence" value="ECO:0007669"/>
    <property type="project" value="UniProtKB-KW"/>
</dbReference>
<evidence type="ECO:0000256" key="7">
    <source>
        <dbReference type="ARBA" id="ARBA00022574"/>
    </source>
</evidence>
<keyword evidence="12 18" id="KW-0227">DNA damage</keyword>
<dbReference type="SMART" id="SM00504">
    <property type="entry name" value="Ubox"/>
    <property type="match status" value="1"/>
</dbReference>
<proteinExistence type="inferred from homology"/>
<feature type="repeat" description="WD" evidence="17">
    <location>
        <begin position="360"/>
        <end position="389"/>
    </location>
</feature>
<evidence type="ECO:0000256" key="15">
    <source>
        <dbReference type="ARBA" id="ARBA00023204"/>
    </source>
</evidence>
<keyword evidence="13 18" id="KW-0833">Ubl conjugation pathway</keyword>
<dbReference type="CDD" id="cd16656">
    <property type="entry name" value="RING-Ubox_PRP19"/>
    <property type="match status" value="1"/>
</dbReference>
<dbReference type="SUPFAM" id="SSF50978">
    <property type="entry name" value="WD40 repeat-like"/>
    <property type="match status" value="1"/>
</dbReference>
<protein>
    <recommendedName>
        <fullName evidence="6 18">Pre-mRNA-processing factor 19</fullName>
        <ecNumber evidence="5 18">2.3.2.27</ecNumber>
    </recommendedName>
</protein>
<dbReference type="InterPro" id="IPR015943">
    <property type="entry name" value="WD40/YVTN_repeat-like_dom_sf"/>
</dbReference>
<dbReference type="InterPro" id="IPR003613">
    <property type="entry name" value="Ubox_domain"/>
</dbReference>
<evidence type="ECO:0000256" key="4">
    <source>
        <dbReference type="ARBA" id="ARBA00006388"/>
    </source>
</evidence>
<dbReference type="InterPro" id="IPR001680">
    <property type="entry name" value="WD40_rpt"/>
</dbReference>
<dbReference type="GO" id="GO:0000398">
    <property type="term" value="P:mRNA splicing, via spliceosome"/>
    <property type="evidence" value="ECO:0007669"/>
    <property type="project" value="InterPro"/>
</dbReference>
<dbReference type="GO" id="GO:0070534">
    <property type="term" value="P:protein K63-linked ubiquitination"/>
    <property type="evidence" value="ECO:0007669"/>
    <property type="project" value="UniProtKB-UniRule"/>
</dbReference>
<dbReference type="Gene3D" id="2.130.10.10">
    <property type="entry name" value="YVTN repeat-like/Quinoprotein amine dehydrogenase"/>
    <property type="match status" value="1"/>
</dbReference>
<evidence type="ECO:0000256" key="13">
    <source>
        <dbReference type="ARBA" id="ARBA00022786"/>
    </source>
</evidence>
<comment type="catalytic activity">
    <reaction evidence="1 18">
        <text>S-ubiquitinyl-[E2 ubiquitin-conjugating enzyme]-L-cysteine + [acceptor protein]-L-lysine = [E2 ubiquitin-conjugating enzyme]-L-cysteine + N(6)-ubiquitinyl-[acceptor protein]-L-lysine.</text>
        <dbReference type="EC" id="2.3.2.27"/>
    </reaction>
</comment>
<evidence type="ECO:0000256" key="3">
    <source>
        <dbReference type="ARBA" id="ARBA00004906"/>
    </source>
</evidence>
<comment type="similarity">
    <text evidence="4 18">Belongs to the WD repeat PRP19 family.</text>
</comment>
<dbReference type="PROSITE" id="PS50294">
    <property type="entry name" value="WD_REPEATS_REGION"/>
    <property type="match status" value="3"/>
</dbReference>
<evidence type="ECO:0000256" key="14">
    <source>
        <dbReference type="ARBA" id="ARBA00023187"/>
    </source>
</evidence>
<dbReference type="InterPro" id="IPR020472">
    <property type="entry name" value="WD40_PAC1"/>
</dbReference>
<reference evidence="21" key="1">
    <citation type="submission" date="2024-02" db="UniProtKB">
        <authorList>
            <consortium name="WormBaseParasite"/>
        </authorList>
    </citation>
    <scope>IDENTIFICATION</scope>
</reference>
<dbReference type="Gene3D" id="3.30.40.10">
    <property type="entry name" value="Zinc/RING finger domain, C3HC4 (zinc finger)"/>
    <property type="match status" value="1"/>
</dbReference>
<dbReference type="GO" id="GO:0005654">
    <property type="term" value="C:nucleoplasm"/>
    <property type="evidence" value="ECO:0007669"/>
    <property type="project" value="UniProtKB-SubCell"/>
</dbReference>
<dbReference type="InterPro" id="IPR038959">
    <property type="entry name" value="Prp19"/>
</dbReference>
<evidence type="ECO:0000256" key="10">
    <source>
        <dbReference type="ARBA" id="ARBA00022728"/>
    </source>
</evidence>
<comment type="subunit">
    <text evidence="18">Homotetramer.</text>
</comment>